<comment type="caution">
    <text evidence="2">The sequence shown here is derived from an EMBL/GenBank/DDBJ whole genome shotgun (WGS) entry which is preliminary data.</text>
</comment>
<dbReference type="Proteomes" id="UP000266673">
    <property type="component" value="Unassembled WGS sequence"/>
</dbReference>
<dbReference type="AlphaFoldDB" id="A0A397UEW8"/>
<dbReference type="EMBL" id="QKWP01001470">
    <property type="protein sequence ID" value="RIB08724.1"/>
    <property type="molecule type" value="Genomic_DNA"/>
</dbReference>
<evidence type="ECO:0000313" key="3">
    <source>
        <dbReference type="Proteomes" id="UP000266673"/>
    </source>
</evidence>
<protein>
    <submittedName>
        <fullName evidence="2">Uncharacterized protein</fullName>
    </submittedName>
</protein>
<sequence>MTKNRLLIFVALVKKIANLTELAHLLQKDYALVRQEARILETTQKNLLQKHHSFNGIESVGQKSLSRIDTPQDYGFFPSETTLSNSRMCKQYLENKYHVIFKIINNNDVYNPLLVVKNRIVDVNNERINDRNSIPNNKIRQSINRGKAGGSASRRKTPNPWHVTHIEIIKDYEQRNNISDMSTWYSMV</sequence>
<feature type="compositionally biased region" description="Polar residues" evidence="1">
    <location>
        <begin position="131"/>
        <end position="144"/>
    </location>
</feature>
<proteinExistence type="predicted"/>
<name>A0A397UEW8_9GLOM</name>
<organism evidence="2 3">
    <name type="scientific">Gigaspora rosea</name>
    <dbReference type="NCBI Taxonomy" id="44941"/>
    <lineage>
        <taxon>Eukaryota</taxon>
        <taxon>Fungi</taxon>
        <taxon>Fungi incertae sedis</taxon>
        <taxon>Mucoromycota</taxon>
        <taxon>Glomeromycotina</taxon>
        <taxon>Glomeromycetes</taxon>
        <taxon>Diversisporales</taxon>
        <taxon>Gigasporaceae</taxon>
        <taxon>Gigaspora</taxon>
    </lineage>
</organism>
<dbReference type="STRING" id="44941.A0A397UEW8"/>
<dbReference type="OrthoDB" id="2472360at2759"/>
<evidence type="ECO:0000313" key="2">
    <source>
        <dbReference type="EMBL" id="RIB08724.1"/>
    </source>
</evidence>
<feature type="region of interest" description="Disordered" evidence="1">
    <location>
        <begin position="130"/>
        <end position="158"/>
    </location>
</feature>
<evidence type="ECO:0000256" key="1">
    <source>
        <dbReference type="SAM" id="MobiDB-lite"/>
    </source>
</evidence>
<accession>A0A397UEW8</accession>
<keyword evidence="3" id="KW-1185">Reference proteome</keyword>
<gene>
    <name evidence="2" type="ORF">C2G38_2210887</name>
</gene>
<reference evidence="2 3" key="1">
    <citation type="submission" date="2018-06" db="EMBL/GenBank/DDBJ databases">
        <title>Comparative genomics reveals the genomic features of Rhizophagus irregularis, R. cerebriforme, R. diaphanum and Gigaspora rosea, and their symbiotic lifestyle signature.</title>
        <authorList>
            <person name="Morin E."/>
            <person name="San Clemente H."/>
            <person name="Chen E.C.H."/>
            <person name="De La Providencia I."/>
            <person name="Hainaut M."/>
            <person name="Kuo A."/>
            <person name="Kohler A."/>
            <person name="Murat C."/>
            <person name="Tang N."/>
            <person name="Roy S."/>
            <person name="Loubradou J."/>
            <person name="Henrissat B."/>
            <person name="Grigoriev I.V."/>
            <person name="Corradi N."/>
            <person name="Roux C."/>
            <person name="Martin F.M."/>
        </authorList>
    </citation>
    <scope>NUCLEOTIDE SEQUENCE [LARGE SCALE GENOMIC DNA]</scope>
    <source>
        <strain evidence="2 3">DAOM 194757</strain>
    </source>
</reference>